<evidence type="ECO:0000313" key="4">
    <source>
        <dbReference type="Proteomes" id="UP000500953"/>
    </source>
</evidence>
<dbReference type="RefSeq" id="WP_167485847.1">
    <property type="nucleotide sequence ID" value="NZ_CP046173.1"/>
</dbReference>
<evidence type="ECO:0000256" key="1">
    <source>
        <dbReference type="SAM" id="Phobius"/>
    </source>
</evidence>
<dbReference type="EMBL" id="CP046173">
    <property type="protein sequence ID" value="QIS18521.1"/>
    <property type="molecule type" value="Genomic_DNA"/>
</dbReference>
<sequence length="138" mass="14452">MSMSEPSTPRKRPPNHLLVTLVVCAVVIIGLLLVIIAILASHGVQRTTVSPTPPPTSATTIPAAEDGGLDPTTVEVAIVSVLRRDYGIDDVSNVRCPVSMPVRRGASYSCALSVGGEGKHVTVHVTDDQGAYEVSRPS</sequence>
<reference evidence="3 4" key="1">
    <citation type="journal article" date="2019" name="ACS Chem. Biol.">
        <title>Identification and Mobilization of a Cryptic Antibiotic Biosynthesis Gene Locus from a Human-Pathogenic Nocardia Isolate.</title>
        <authorList>
            <person name="Herisse M."/>
            <person name="Ishida K."/>
            <person name="Porter J.L."/>
            <person name="Howden B."/>
            <person name="Hertweck C."/>
            <person name="Stinear T.P."/>
            <person name="Pidot S.J."/>
        </authorList>
    </citation>
    <scope>NUCLEOTIDE SEQUENCE [LARGE SCALE GENOMIC DNA]</scope>
    <source>
        <strain evidence="3 4">AUSMDU00012715</strain>
    </source>
</reference>
<keyword evidence="1" id="KW-0812">Transmembrane</keyword>
<dbReference type="Proteomes" id="UP000500953">
    <property type="component" value="Chromosome"/>
</dbReference>
<keyword evidence="1" id="KW-0472">Membrane</keyword>
<feature type="domain" description="DUF4333" evidence="2">
    <location>
        <begin position="65"/>
        <end position="130"/>
    </location>
</feature>
<gene>
    <name evidence="3" type="ORF">F6W96_09705</name>
</gene>
<proteinExistence type="predicted"/>
<dbReference type="Pfam" id="PF14230">
    <property type="entry name" value="DUF4333"/>
    <property type="match status" value="1"/>
</dbReference>
<dbReference type="InterPro" id="IPR025637">
    <property type="entry name" value="DUF4333"/>
</dbReference>
<organism evidence="3 4">
    <name type="scientific">Nocardia terpenica</name>
    <dbReference type="NCBI Taxonomy" id="455432"/>
    <lineage>
        <taxon>Bacteria</taxon>
        <taxon>Bacillati</taxon>
        <taxon>Actinomycetota</taxon>
        <taxon>Actinomycetes</taxon>
        <taxon>Mycobacteriales</taxon>
        <taxon>Nocardiaceae</taxon>
        <taxon>Nocardia</taxon>
    </lineage>
</organism>
<feature type="transmembrane region" description="Helical" evidence="1">
    <location>
        <begin position="16"/>
        <end position="40"/>
    </location>
</feature>
<protein>
    <submittedName>
        <fullName evidence="3">DUF4333 domain-containing protein</fullName>
    </submittedName>
</protein>
<keyword evidence="1" id="KW-1133">Transmembrane helix</keyword>
<dbReference type="AlphaFoldDB" id="A0A6G9YZH8"/>
<evidence type="ECO:0000259" key="2">
    <source>
        <dbReference type="Pfam" id="PF14230"/>
    </source>
</evidence>
<name>A0A6G9YZH8_9NOCA</name>
<accession>A0A6G9YZH8</accession>
<evidence type="ECO:0000313" key="3">
    <source>
        <dbReference type="EMBL" id="QIS18521.1"/>
    </source>
</evidence>